<proteinExistence type="predicted"/>
<dbReference type="Pfam" id="PF00148">
    <property type="entry name" value="Oxidored_nitro"/>
    <property type="match status" value="1"/>
</dbReference>
<dbReference type="HOGENOM" id="CLU_036479_1_0_2"/>
<protein>
    <submittedName>
        <fullName evidence="2">Oxidoreductase/nitrogenase, component 1</fullName>
    </submittedName>
</protein>
<organism evidence="2 3">
    <name type="scientific">Methanocorpusculum labreanum (strain ATCC 43576 / DSM 4855 / Z)</name>
    <dbReference type="NCBI Taxonomy" id="410358"/>
    <lineage>
        <taxon>Archaea</taxon>
        <taxon>Methanobacteriati</taxon>
        <taxon>Methanobacteriota</taxon>
        <taxon>Stenosarchaea group</taxon>
        <taxon>Methanomicrobia</taxon>
        <taxon>Methanomicrobiales</taxon>
        <taxon>Methanocorpusculaceae</taxon>
        <taxon>Methanocorpusculum</taxon>
    </lineage>
</organism>
<accession>A2SSA2</accession>
<dbReference type="Gene3D" id="3.40.50.1980">
    <property type="entry name" value="Nitrogenase molybdenum iron protein domain"/>
    <property type="match status" value="2"/>
</dbReference>
<dbReference type="STRING" id="410358.Mlab_1039"/>
<dbReference type="eggNOG" id="arCOG00598">
    <property type="taxonomic scope" value="Archaea"/>
</dbReference>
<dbReference type="InterPro" id="IPR049939">
    <property type="entry name" value="NifE-like"/>
</dbReference>
<reference evidence="2 3" key="1">
    <citation type="journal article" date="2009" name="Stand. Genomic Sci.">
        <title>Complete genome sequence of Methanocorpusculum labreanum type strain Z.</title>
        <authorList>
            <person name="Anderson I.J."/>
            <person name="Sieprawska-Lupa M."/>
            <person name="Goltsman E."/>
            <person name="Lapidus A."/>
            <person name="Copeland A."/>
            <person name="Glavina Del Rio T."/>
            <person name="Tice H."/>
            <person name="Dalin E."/>
            <person name="Barry K."/>
            <person name="Pitluck S."/>
            <person name="Hauser L."/>
            <person name="Land M."/>
            <person name="Lucas S."/>
            <person name="Richardson P."/>
            <person name="Whitman W.B."/>
            <person name="Kyrpides N.C."/>
        </authorList>
    </citation>
    <scope>NUCLEOTIDE SEQUENCE [LARGE SCALE GENOMIC DNA]</scope>
    <source>
        <strain evidence="3">ATCC 43576 / DSM 4855 / Z</strain>
    </source>
</reference>
<dbReference type="GeneID" id="4795946"/>
<dbReference type="PANTHER" id="PTHR42956:SF1">
    <property type="entry name" value="NITROGENASE IRON-MOLYBDENUM COFACTOR BIOSYNTHESIS PROTEIN NIFE"/>
    <property type="match status" value="1"/>
</dbReference>
<keyword evidence="3" id="KW-1185">Reference proteome</keyword>
<feature type="domain" description="Nitrogenase/oxidoreductase component 1" evidence="1">
    <location>
        <begin position="15"/>
        <end position="233"/>
    </location>
</feature>
<dbReference type="RefSeq" id="WP_011833411.1">
    <property type="nucleotide sequence ID" value="NC_008942.1"/>
</dbReference>
<dbReference type="OrthoDB" id="384049at2157"/>
<dbReference type="Proteomes" id="UP000000365">
    <property type="component" value="Chromosome"/>
</dbReference>
<sequence length="387" mass="43090">MSNLFVHLPSFATDYSGAASVFYNMGGLVVIHEPSGCMGNFTGFDEPRWYHAPEMVFSSFIREEEATMGDESILLNKILQECASHHPKFVAILGTPVPALIGCDISGIATEVFDTTKIPAFGLNTTGFQYYDDGIKKALLMIEEQLMKDSEVKEPKTVNILGYTPIDFFLSGDDRRLASFVESCGFRILCSLPGDELETIIKAPNAEKNIVVSAAAIPLAEKMREKYGIPFCAMLPGTTNGKERMQAFLQDYTPQLPASCVCSGKALVIGEQISANTIRDFLIEDLNYSNVNVATFFAFSRTIAREGDIKLSNEGHLQKLIEEGCYDIIVGDPLFERFTNRQQIFVSLPHPAVSSKLHWQSYVSLLSNDFSKYLYEKINRKYPVTLQ</sequence>
<dbReference type="GO" id="GO:0016491">
    <property type="term" value="F:oxidoreductase activity"/>
    <property type="evidence" value="ECO:0007669"/>
    <property type="project" value="InterPro"/>
</dbReference>
<dbReference type="KEGG" id="mla:Mlab_1039"/>
<dbReference type="InterPro" id="IPR000510">
    <property type="entry name" value="Nase/OxRdtase_comp1"/>
</dbReference>
<dbReference type="SUPFAM" id="SSF53807">
    <property type="entry name" value="Helical backbone' metal receptor"/>
    <property type="match status" value="1"/>
</dbReference>
<dbReference type="AlphaFoldDB" id="A2SSA2"/>
<evidence type="ECO:0000313" key="2">
    <source>
        <dbReference type="EMBL" id="ABN07208.1"/>
    </source>
</evidence>
<evidence type="ECO:0000259" key="1">
    <source>
        <dbReference type="Pfam" id="PF00148"/>
    </source>
</evidence>
<gene>
    <name evidence="2" type="ordered locus">Mlab_1039</name>
</gene>
<dbReference type="EMBL" id="CP000559">
    <property type="protein sequence ID" value="ABN07208.1"/>
    <property type="molecule type" value="Genomic_DNA"/>
</dbReference>
<dbReference type="PANTHER" id="PTHR42956">
    <property type="entry name" value="NITROGENASE IRON-MOLYBDENUM COFACTOR BIOSYNTHESIS PROTEIN NIFE"/>
    <property type="match status" value="1"/>
</dbReference>
<evidence type="ECO:0000313" key="3">
    <source>
        <dbReference type="Proteomes" id="UP000000365"/>
    </source>
</evidence>
<name>A2SSA2_METLZ</name>